<dbReference type="InterPro" id="IPR002912">
    <property type="entry name" value="ACT_dom"/>
</dbReference>
<comment type="subunit">
    <text evidence="4 8">Dimer of large and small chains.</text>
</comment>
<accession>A0A1N6P1U3</accession>
<keyword evidence="8" id="KW-0808">Transferase</keyword>
<evidence type="ECO:0000256" key="4">
    <source>
        <dbReference type="ARBA" id="ARBA00011744"/>
    </source>
</evidence>
<evidence type="ECO:0000256" key="6">
    <source>
        <dbReference type="ARBA" id="ARBA00023304"/>
    </source>
</evidence>
<evidence type="ECO:0000256" key="7">
    <source>
        <dbReference type="ARBA" id="ARBA00048670"/>
    </source>
</evidence>
<dbReference type="EC" id="2.2.1.6" evidence="8"/>
<dbReference type="InterPro" id="IPR027271">
    <property type="entry name" value="Acetolactate_synth/TF_NikR_C"/>
</dbReference>
<evidence type="ECO:0000256" key="1">
    <source>
        <dbReference type="ARBA" id="ARBA00004974"/>
    </source>
</evidence>
<dbReference type="SUPFAM" id="SSF55021">
    <property type="entry name" value="ACT-like"/>
    <property type="match status" value="2"/>
</dbReference>
<dbReference type="GO" id="GO:0009097">
    <property type="term" value="P:isoleucine biosynthetic process"/>
    <property type="evidence" value="ECO:0007669"/>
    <property type="project" value="UniProtKB-UniRule"/>
</dbReference>
<dbReference type="PROSITE" id="PS51671">
    <property type="entry name" value="ACT"/>
    <property type="match status" value="1"/>
</dbReference>
<dbReference type="PANTHER" id="PTHR30239">
    <property type="entry name" value="ACETOLACTATE SYNTHASE SMALL SUBUNIT"/>
    <property type="match status" value="1"/>
</dbReference>
<dbReference type="InterPro" id="IPR019455">
    <property type="entry name" value="Acetolactate_synth_ssu_C"/>
</dbReference>
<dbReference type="Pfam" id="PF22629">
    <property type="entry name" value="ACT_AHAS_ss"/>
    <property type="match status" value="1"/>
</dbReference>
<evidence type="ECO:0000256" key="2">
    <source>
        <dbReference type="ARBA" id="ARBA00005025"/>
    </source>
</evidence>
<comment type="similarity">
    <text evidence="3 8">Belongs to the acetolactate synthase small subunit family.</text>
</comment>
<dbReference type="Gene3D" id="3.30.70.1150">
    <property type="entry name" value="ACT-like. Chain A, domain 2"/>
    <property type="match status" value="1"/>
</dbReference>
<dbReference type="InterPro" id="IPR004789">
    <property type="entry name" value="Acetalactate_synth_ssu"/>
</dbReference>
<evidence type="ECO:0000259" key="9">
    <source>
        <dbReference type="PROSITE" id="PS51671"/>
    </source>
</evidence>
<dbReference type="CDD" id="cd04878">
    <property type="entry name" value="ACT_AHAS"/>
    <property type="match status" value="1"/>
</dbReference>
<dbReference type="UniPathway" id="UPA00047">
    <property type="reaction ID" value="UER00055"/>
</dbReference>
<evidence type="ECO:0000313" key="10">
    <source>
        <dbReference type="EMBL" id="SIP98112.1"/>
    </source>
</evidence>
<comment type="pathway">
    <text evidence="1 8">Amino-acid biosynthesis; L-isoleucine biosynthesis; L-isoleucine from 2-oxobutanoate: step 1/4.</text>
</comment>
<organism evidence="10 11">
    <name type="scientific">Alkalispirochaeta americana</name>
    <dbReference type="NCBI Taxonomy" id="159291"/>
    <lineage>
        <taxon>Bacteria</taxon>
        <taxon>Pseudomonadati</taxon>
        <taxon>Spirochaetota</taxon>
        <taxon>Spirochaetia</taxon>
        <taxon>Spirochaetales</taxon>
        <taxon>Spirochaetaceae</taxon>
        <taxon>Alkalispirochaeta</taxon>
    </lineage>
</organism>
<dbReference type="OrthoDB" id="9787365at2"/>
<dbReference type="STRING" id="159291.SAMN05920897_10278"/>
<dbReference type="AlphaFoldDB" id="A0A1N6P1U3"/>
<evidence type="ECO:0000313" key="11">
    <source>
        <dbReference type="Proteomes" id="UP000186400"/>
    </source>
</evidence>
<dbReference type="NCBIfam" id="NF008864">
    <property type="entry name" value="PRK11895.1"/>
    <property type="match status" value="1"/>
</dbReference>
<dbReference type="InterPro" id="IPR039557">
    <property type="entry name" value="AHAS_ACT"/>
</dbReference>
<dbReference type="GO" id="GO:0003984">
    <property type="term" value="F:acetolactate synthase activity"/>
    <property type="evidence" value="ECO:0007669"/>
    <property type="project" value="UniProtKB-UniRule"/>
</dbReference>
<evidence type="ECO:0000256" key="5">
    <source>
        <dbReference type="ARBA" id="ARBA00022605"/>
    </source>
</evidence>
<dbReference type="InterPro" id="IPR054480">
    <property type="entry name" value="AHAS_small-like_ACT"/>
</dbReference>
<dbReference type="EMBL" id="FTMS01000002">
    <property type="protein sequence ID" value="SIP98112.1"/>
    <property type="molecule type" value="Genomic_DNA"/>
</dbReference>
<dbReference type="Proteomes" id="UP000186400">
    <property type="component" value="Unassembled WGS sequence"/>
</dbReference>
<dbReference type="PANTHER" id="PTHR30239:SF0">
    <property type="entry name" value="ACETOLACTATE SYNTHASE SMALL SUBUNIT 1, CHLOROPLASTIC"/>
    <property type="match status" value="1"/>
</dbReference>
<dbReference type="RefSeq" id="WP_076487629.1">
    <property type="nucleotide sequence ID" value="NZ_FTMS01000002.1"/>
</dbReference>
<proteinExistence type="inferred from homology"/>
<dbReference type="Pfam" id="PF10369">
    <property type="entry name" value="ALS_ss_C"/>
    <property type="match status" value="1"/>
</dbReference>
<dbReference type="GO" id="GO:0005829">
    <property type="term" value="C:cytosol"/>
    <property type="evidence" value="ECO:0007669"/>
    <property type="project" value="TreeGrafter"/>
</dbReference>
<feature type="domain" description="ACT" evidence="9">
    <location>
        <begin position="22"/>
        <end position="96"/>
    </location>
</feature>
<dbReference type="NCBIfam" id="TIGR00119">
    <property type="entry name" value="acolac_sm"/>
    <property type="match status" value="1"/>
</dbReference>
<protein>
    <recommendedName>
        <fullName evidence="8">Acetolactate synthase small subunit</fullName>
        <shortName evidence="8">AHAS</shortName>
        <shortName evidence="8">ALS</shortName>
        <ecNumber evidence="8">2.2.1.6</ecNumber>
    </recommendedName>
    <alternativeName>
        <fullName evidence="8">Acetohydroxy-acid synthase small subunit</fullName>
    </alternativeName>
</protein>
<keyword evidence="11" id="KW-1185">Reference proteome</keyword>
<keyword evidence="6 8" id="KW-0100">Branched-chain amino acid biosynthesis</keyword>
<dbReference type="Gene3D" id="3.30.70.260">
    <property type="match status" value="1"/>
</dbReference>
<evidence type="ECO:0000256" key="8">
    <source>
        <dbReference type="RuleBase" id="RU368092"/>
    </source>
</evidence>
<comment type="pathway">
    <text evidence="2 8">Amino-acid biosynthesis; L-valine biosynthesis; L-valine from pyruvate: step 1/4.</text>
</comment>
<comment type="catalytic activity">
    <reaction evidence="7 8">
        <text>2 pyruvate + H(+) = (2S)-2-acetolactate + CO2</text>
        <dbReference type="Rhea" id="RHEA:25249"/>
        <dbReference type="ChEBI" id="CHEBI:15361"/>
        <dbReference type="ChEBI" id="CHEBI:15378"/>
        <dbReference type="ChEBI" id="CHEBI:16526"/>
        <dbReference type="ChEBI" id="CHEBI:58476"/>
        <dbReference type="EC" id="2.2.1.6"/>
    </reaction>
</comment>
<gene>
    <name evidence="10" type="ORF">SAMN05920897_10278</name>
</gene>
<keyword evidence="5 8" id="KW-0028">Amino-acid biosynthesis</keyword>
<comment type="function">
    <text evidence="8">Catalyzes the conversion of 2 pyruvate molecules into acetolactate in the first common step of the biosynthetic pathway of the branched-amino acids such as leucine, isoleucine, and valine.</text>
</comment>
<dbReference type="InterPro" id="IPR045865">
    <property type="entry name" value="ACT-like_dom_sf"/>
</dbReference>
<dbReference type="FunFam" id="3.30.70.260:FF:000001">
    <property type="entry name" value="Acetolactate synthase, small subunit"/>
    <property type="match status" value="1"/>
</dbReference>
<name>A0A1N6P1U3_9SPIO</name>
<dbReference type="UniPathway" id="UPA00049">
    <property type="reaction ID" value="UER00059"/>
</dbReference>
<sequence length="180" mass="19806">MKNTTSHIDTILDRTKGERKHTISVLVANRPGALIRISLVFARRGYNIDSLVVSPSSNPEYSMMNIVASGDEKTLDQILKQLNKLIDVVHASDRTGEDIIQRELALIKIACTAPARSEILQLARALQCDIVDIGEAVITLEITGSSDEVDNATRVLNSYEIIELVRTGKVLMVRGDQHTA</sequence>
<dbReference type="GO" id="GO:1990610">
    <property type="term" value="F:acetolactate synthase regulator activity"/>
    <property type="evidence" value="ECO:0007669"/>
    <property type="project" value="UniProtKB-UniRule"/>
</dbReference>
<reference evidence="10 11" key="1">
    <citation type="submission" date="2017-01" db="EMBL/GenBank/DDBJ databases">
        <authorList>
            <person name="Mah S.A."/>
            <person name="Swanson W.J."/>
            <person name="Moy G.W."/>
            <person name="Vacquier V.D."/>
        </authorList>
    </citation>
    <scope>NUCLEOTIDE SEQUENCE [LARGE SCALE GENOMIC DNA]</scope>
    <source>
        <strain evidence="10 11">ASpG1</strain>
    </source>
</reference>
<dbReference type="GO" id="GO:0009099">
    <property type="term" value="P:L-valine biosynthetic process"/>
    <property type="evidence" value="ECO:0007669"/>
    <property type="project" value="UniProtKB-UniRule"/>
</dbReference>
<evidence type="ECO:0000256" key="3">
    <source>
        <dbReference type="ARBA" id="ARBA00006341"/>
    </source>
</evidence>